<keyword evidence="2" id="KW-0813">Transport</keyword>
<feature type="signal peptide" evidence="4">
    <location>
        <begin position="1"/>
        <end position="26"/>
    </location>
</feature>
<evidence type="ECO:0000259" key="5">
    <source>
        <dbReference type="SMART" id="SM00062"/>
    </source>
</evidence>
<comment type="caution">
    <text evidence="6">The sequence shown here is derived from an EMBL/GenBank/DDBJ whole genome shotgun (WGS) entry which is preliminary data.</text>
</comment>
<dbReference type="PANTHER" id="PTHR30085:SF6">
    <property type="entry name" value="ABC TRANSPORTER GLUTAMINE-BINDING PROTEIN GLNH"/>
    <property type="match status" value="1"/>
</dbReference>
<dbReference type="GO" id="GO:0005576">
    <property type="term" value="C:extracellular region"/>
    <property type="evidence" value="ECO:0007669"/>
    <property type="project" value="TreeGrafter"/>
</dbReference>
<name>A0A158CF57_9BURK</name>
<dbReference type="InterPro" id="IPR001638">
    <property type="entry name" value="Solute-binding_3/MltF_N"/>
</dbReference>
<dbReference type="GO" id="GO:0006865">
    <property type="term" value="P:amino acid transport"/>
    <property type="evidence" value="ECO:0007669"/>
    <property type="project" value="TreeGrafter"/>
</dbReference>
<feature type="chain" id="PRO_5007622897" evidence="4">
    <location>
        <begin position="27"/>
        <end position="281"/>
    </location>
</feature>
<dbReference type="GO" id="GO:0030288">
    <property type="term" value="C:outer membrane-bounded periplasmic space"/>
    <property type="evidence" value="ECO:0007669"/>
    <property type="project" value="TreeGrafter"/>
</dbReference>
<evidence type="ECO:0000313" key="6">
    <source>
        <dbReference type="EMBL" id="SAK80922.1"/>
    </source>
</evidence>
<evidence type="ECO:0000256" key="1">
    <source>
        <dbReference type="ARBA" id="ARBA00010333"/>
    </source>
</evidence>
<comment type="similarity">
    <text evidence="1">Belongs to the bacterial solute-binding protein 3 family.</text>
</comment>
<keyword evidence="7" id="KW-1185">Reference proteome</keyword>
<dbReference type="AlphaFoldDB" id="A0A158CF57"/>
<evidence type="ECO:0000256" key="4">
    <source>
        <dbReference type="SAM" id="SignalP"/>
    </source>
</evidence>
<dbReference type="Gene3D" id="3.40.190.10">
    <property type="entry name" value="Periplasmic binding protein-like II"/>
    <property type="match status" value="2"/>
</dbReference>
<dbReference type="PANTHER" id="PTHR30085">
    <property type="entry name" value="AMINO ACID ABC TRANSPORTER PERMEASE"/>
    <property type="match status" value="1"/>
</dbReference>
<proteinExistence type="inferred from homology"/>
<dbReference type="RefSeq" id="WP_061177493.1">
    <property type="nucleotide sequence ID" value="NZ_FCOE02000020.1"/>
</dbReference>
<keyword evidence="3 4" id="KW-0732">Signal</keyword>
<evidence type="ECO:0000313" key="7">
    <source>
        <dbReference type="Proteomes" id="UP000054911"/>
    </source>
</evidence>
<dbReference type="Pfam" id="PF00497">
    <property type="entry name" value="SBP_bac_3"/>
    <property type="match status" value="1"/>
</dbReference>
<dbReference type="SMART" id="SM00062">
    <property type="entry name" value="PBPb"/>
    <property type="match status" value="1"/>
</dbReference>
<dbReference type="SUPFAM" id="SSF53850">
    <property type="entry name" value="Periplasmic binding protein-like II"/>
    <property type="match status" value="1"/>
</dbReference>
<dbReference type="InterPro" id="IPR051455">
    <property type="entry name" value="Bact_solute-bind_prot3"/>
</dbReference>
<reference evidence="6" key="1">
    <citation type="submission" date="2016-01" db="EMBL/GenBank/DDBJ databases">
        <authorList>
            <person name="Peeters C."/>
        </authorList>
    </citation>
    <scope>NUCLEOTIDE SEQUENCE [LARGE SCALE GENOMIC DNA]</scope>
    <source>
        <strain evidence="6">LMG 29323</strain>
    </source>
</reference>
<dbReference type="CDD" id="cd13693">
    <property type="entry name" value="PBP2_polar_AA"/>
    <property type="match status" value="1"/>
</dbReference>
<feature type="domain" description="Solute-binding protein family 3/N-terminal" evidence="5">
    <location>
        <begin position="38"/>
        <end position="258"/>
    </location>
</feature>
<evidence type="ECO:0000256" key="2">
    <source>
        <dbReference type="ARBA" id="ARBA00022448"/>
    </source>
</evidence>
<dbReference type="EMBL" id="FCOE02000020">
    <property type="protein sequence ID" value="SAK80922.1"/>
    <property type="molecule type" value="Genomic_DNA"/>
</dbReference>
<accession>A0A158CF57</accession>
<sequence>MSFAVHLRSLVRTTALLLAGIGAAHADATLDKINSRHELVVGVMITGGPFGSIDPATQKLRGFNVDLAQDLAKRLGVGVQLVSVQPSTRVQFLQQGKVDILVANMEYTEQRGEILDHVATPYYQVGGTAITANSSGITRWEDLRGKPVCISQGSSYIKPVVERYGAIPRAFPGAAESLLALKGGNCVAAVHDAAPLLYPLQARDPEWRNYRTLQPELIPSPSVIWVRQGEKDIAARLDPIVRDWHRTGWLIDEEAKNGLTPPSPALAQWRTQYASTAVSSK</sequence>
<organism evidence="6 7">
    <name type="scientific">Caballeronia pedi</name>
    <dbReference type="NCBI Taxonomy" id="1777141"/>
    <lineage>
        <taxon>Bacteria</taxon>
        <taxon>Pseudomonadati</taxon>
        <taxon>Pseudomonadota</taxon>
        <taxon>Betaproteobacteria</taxon>
        <taxon>Burkholderiales</taxon>
        <taxon>Burkholderiaceae</taxon>
        <taxon>Caballeronia</taxon>
    </lineage>
</organism>
<dbReference type="STRING" id="1777141.AWB80_05128"/>
<dbReference type="Proteomes" id="UP000054911">
    <property type="component" value="Unassembled WGS sequence"/>
</dbReference>
<evidence type="ECO:0000256" key="3">
    <source>
        <dbReference type="ARBA" id="ARBA00022729"/>
    </source>
</evidence>
<dbReference type="OrthoDB" id="7241844at2"/>
<protein>
    <submittedName>
        <fullName evidence="6">Extracellular solute-binding protein</fullName>
    </submittedName>
</protein>
<gene>
    <name evidence="6" type="ORF">AWB80_05128</name>
</gene>